<name>A0A1H0NH18_9CLOT</name>
<evidence type="ECO:0000313" key="3">
    <source>
        <dbReference type="Proteomes" id="UP000198597"/>
    </source>
</evidence>
<keyword evidence="3" id="KW-1185">Reference proteome</keyword>
<sequence>MKKILVKILFFSSCFVLFVSFFNIHAENLSEEKENLAFAILSDVHINEKDKTKSEKLENALSIINKKVPNIDKYIFTGDYTNSGYIEEYKLLNEIYSRNVSSNEKRITIMGNHDYWNGLNIEDSKNRFRNELKEELNSSRKIKGYTFILLSTENDEVHGYYSEKSLDFAKKEIEKSINYNPSKPIFIFTHQPPKDTIYGSDIWGNNHLKEVFNEYKQVILFAGHSHFPLNDERGIYQNNYTVITAGGIGGVDIEENNIDEGSQGLIVKVDKNNKITIIRMDFSNNEEIKKPWIIDNFKKSNL</sequence>
<dbReference type="RefSeq" id="WP_089966102.1">
    <property type="nucleotide sequence ID" value="NZ_FNJM01000001.1"/>
</dbReference>
<dbReference type="AlphaFoldDB" id="A0A1H0NH18"/>
<dbReference type="SUPFAM" id="SSF56300">
    <property type="entry name" value="Metallo-dependent phosphatases"/>
    <property type="match status" value="1"/>
</dbReference>
<accession>A0A1H0NH18</accession>
<dbReference type="OrthoDB" id="1645838at2"/>
<protein>
    <submittedName>
        <fullName evidence="2">Calcineurin-like phosphoesterase</fullName>
    </submittedName>
</protein>
<dbReference type="InterPro" id="IPR004843">
    <property type="entry name" value="Calcineurin-like_PHP"/>
</dbReference>
<reference evidence="2 3" key="1">
    <citation type="submission" date="2016-10" db="EMBL/GenBank/DDBJ databases">
        <authorList>
            <person name="de Groot N.N."/>
        </authorList>
    </citation>
    <scope>NUCLEOTIDE SEQUENCE [LARGE SCALE GENOMIC DNA]</scope>
    <source>
        <strain evidence="2 3">DSM 12272</strain>
    </source>
</reference>
<proteinExistence type="predicted"/>
<dbReference type="Gene3D" id="3.60.21.10">
    <property type="match status" value="1"/>
</dbReference>
<evidence type="ECO:0000313" key="2">
    <source>
        <dbReference type="EMBL" id="SDO92052.1"/>
    </source>
</evidence>
<dbReference type="STRING" id="94869.SAMN04488529_101829"/>
<dbReference type="PANTHER" id="PTHR43143:SF1">
    <property type="entry name" value="SERINE_THREONINE-PROTEIN PHOSPHATASE CPPED1"/>
    <property type="match status" value="1"/>
</dbReference>
<dbReference type="Pfam" id="PF00149">
    <property type="entry name" value="Metallophos"/>
    <property type="match status" value="1"/>
</dbReference>
<dbReference type="EMBL" id="FNJM01000001">
    <property type="protein sequence ID" value="SDO92052.1"/>
    <property type="molecule type" value="Genomic_DNA"/>
</dbReference>
<organism evidence="2 3">
    <name type="scientific">Clostridium gasigenes</name>
    <dbReference type="NCBI Taxonomy" id="94869"/>
    <lineage>
        <taxon>Bacteria</taxon>
        <taxon>Bacillati</taxon>
        <taxon>Bacillota</taxon>
        <taxon>Clostridia</taxon>
        <taxon>Eubacteriales</taxon>
        <taxon>Clostridiaceae</taxon>
        <taxon>Clostridium</taxon>
    </lineage>
</organism>
<dbReference type="PANTHER" id="PTHR43143">
    <property type="entry name" value="METALLOPHOSPHOESTERASE, CALCINEURIN SUPERFAMILY"/>
    <property type="match status" value="1"/>
</dbReference>
<evidence type="ECO:0000259" key="1">
    <source>
        <dbReference type="Pfam" id="PF00149"/>
    </source>
</evidence>
<dbReference type="Proteomes" id="UP000198597">
    <property type="component" value="Unassembled WGS sequence"/>
</dbReference>
<dbReference type="GO" id="GO:0016787">
    <property type="term" value="F:hydrolase activity"/>
    <property type="evidence" value="ECO:0007669"/>
    <property type="project" value="InterPro"/>
</dbReference>
<feature type="domain" description="Calcineurin-like phosphoesterase" evidence="1">
    <location>
        <begin position="38"/>
        <end position="227"/>
    </location>
</feature>
<dbReference type="InterPro" id="IPR051918">
    <property type="entry name" value="STPP_CPPED1"/>
</dbReference>
<gene>
    <name evidence="2" type="ORF">SAMN04488529_101829</name>
</gene>
<dbReference type="InterPro" id="IPR029052">
    <property type="entry name" value="Metallo-depent_PP-like"/>
</dbReference>